<dbReference type="EMBL" id="PXXU01000098">
    <property type="protein sequence ID" value="PSJ15949.1"/>
    <property type="molecule type" value="Genomic_DNA"/>
</dbReference>
<keyword evidence="1" id="KW-0812">Transmembrane</keyword>
<organism evidence="2 3">
    <name type="scientific">Nitrosomonas supralitoralis</name>
    <dbReference type="NCBI Taxonomy" id="2116706"/>
    <lineage>
        <taxon>Bacteria</taxon>
        <taxon>Pseudomonadati</taxon>
        <taxon>Pseudomonadota</taxon>
        <taxon>Betaproteobacteria</taxon>
        <taxon>Nitrosomonadales</taxon>
        <taxon>Nitrosomonadaceae</taxon>
        <taxon>Nitrosomonas</taxon>
    </lineage>
</organism>
<feature type="transmembrane region" description="Helical" evidence="1">
    <location>
        <begin position="49"/>
        <end position="72"/>
    </location>
</feature>
<name>A0A2P7NR90_9PROT</name>
<comment type="caution">
    <text evidence="2">The sequence shown here is derived from an EMBL/GenBank/DDBJ whole genome shotgun (WGS) entry which is preliminary data.</text>
</comment>
<evidence type="ECO:0000256" key="1">
    <source>
        <dbReference type="SAM" id="Phobius"/>
    </source>
</evidence>
<accession>A0A2P7NR90</accession>
<sequence length="74" mass="8431">MVFIWGVTLERESFGLGLEDKTLVNTKWGRITVEEAAVKSRLERKHHQYLSKLGLALIGVGFLLQLVAVWLVCY</sequence>
<protein>
    <submittedName>
        <fullName evidence="2">Uncharacterized protein</fullName>
    </submittedName>
</protein>
<keyword evidence="3" id="KW-1185">Reference proteome</keyword>
<reference evidence="2 3" key="1">
    <citation type="submission" date="2018-03" db="EMBL/GenBank/DDBJ databases">
        <title>Draft genome of Nitrosomonas supralitoralis APG5.</title>
        <authorList>
            <person name="Urakawa H."/>
            <person name="Lopez J.V."/>
        </authorList>
    </citation>
    <scope>NUCLEOTIDE SEQUENCE [LARGE SCALE GENOMIC DNA]</scope>
    <source>
        <strain evidence="2 3">APG5</strain>
    </source>
</reference>
<keyword evidence="1" id="KW-1133">Transmembrane helix</keyword>
<dbReference type="Proteomes" id="UP000241912">
    <property type="component" value="Unassembled WGS sequence"/>
</dbReference>
<proteinExistence type="predicted"/>
<dbReference type="RefSeq" id="WP_106708297.1">
    <property type="nucleotide sequence ID" value="NZ_PXXU01000098.1"/>
</dbReference>
<gene>
    <name evidence="2" type="ORF">C7H79_16220</name>
</gene>
<evidence type="ECO:0000313" key="2">
    <source>
        <dbReference type="EMBL" id="PSJ15949.1"/>
    </source>
</evidence>
<evidence type="ECO:0000313" key="3">
    <source>
        <dbReference type="Proteomes" id="UP000241912"/>
    </source>
</evidence>
<keyword evidence="1" id="KW-0472">Membrane</keyword>
<dbReference type="AlphaFoldDB" id="A0A2P7NR90"/>